<name>A0A2H0VM13_9BACT</name>
<dbReference type="EMBL" id="PFAE01000001">
    <property type="protein sequence ID" value="PIS00148.1"/>
    <property type="molecule type" value="Genomic_DNA"/>
</dbReference>
<accession>A0A2H0VM13</accession>
<evidence type="ECO:0000256" key="1">
    <source>
        <dbReference type="SAM" id="Phobius"/>
    </source>
</evidence>
<keyword evidence="1" id="KW-1133">Transmembrane helix</keyword>
<feature type="transmembrane region" description="Helical" evidence="1">
    <location>
        <begin position="12"/>
        <end position="32"/>
    </location>
</feature>
<protein>
    <recommendedName>
        <fullName evidence="4">Type II secretion system protein GspG C-terminal domain-containing protein</fullName>
    </recommendedName>
</protein>
<evidence type="ECO:0008006" key="4">
    <source>
        <dbReference type="Google" id="ProtNLM"/>
    </source>
</evidence>
<evidence type="ECO:0000313" key="3">
    <source>
        <dbReference type="Proteomes" id="UP000230730"/>
    </source>
</evidence>
<sequence length="133" mass="14716">MMKKLLLIKNPGLMLIEILVAVGIVGLVLVGVSDLMTRAIGATTFQKQKNEALIIVQKKLTDYKIARDTNPESFYNSITNTVIDPCTVGTIYKCTVTADKAADSVIVSIVAEWQDGDRNYNVKLSQLLAREWK</sequence>
<keyword evidence="1" id="KW-0812">Transmembrane</keyword>
<gene>
    <name evidence="2" type="ORF">COT86_00045</name>
</gene>
<dbReference type="AlphaFoldDB" id="A0A2H0VM13"/>
<organism evidence="2 3">
    <name type="scientific">Candidatus Collierbacteria bacterium CG10_big_fil_rev_8_21_14_0_10_43_36</name>
    <dbReference type="NCBI Taxonomy" id="1974534"/>
    <lineage>
        <taxon>Bacteria</taxon>
        <taxon>Candidatus Collieribacteriota</taxon>
    </lineage>
</organism>
<reference evidence="3" key="1">
    <citation type="submission" date="2017-09" db="EMBL/GenBank/DDBJ databases">
        <title>Depth-based differentiation of microbial function through sediment-hosted aquifers and enrichment of novel symbionts in the deep terrestrial subsurface.</title>
        <authorList>
            <person name="Probst A.J."/>
            <person name="Ladd B."/>
            <person name="Jarett J.K."/>
            <person name="Geller-Mcgrath D.E."/>
            <person name="Sieber C.M.K."/>
            <person name="Emerson J.B."/>
            <person name="Anantharaman K."/>
            <person name="Thomas B.C."/>
            <person name="Malmstrom R."/>
            <person name="Stieglmeier M."/>
            <person name="Klingl A."/>
            <person name="Woyke T."/>
            <person name="Ryan C.M."/>
            <person name="Banfield J.F."/>
        </authorList>
    </citation>
    <scope>NUCLEOTIDE SEQUENCE [LARGE SCALE GENOMIC DNA]</scope>
</reference>
<dbReference type="Proteomes" id="UP000230730">
    <property type="component" value="Unassembled WGS sequence"/>
</dbReference>
<evidence type="ECO:0000313" key="2">
    <source>
        <dbReference type="EMBL" id="PIS00148.1"/>
    </source>
</evidence>
<proteinExistence type="predicted"/>
<comment type="caution">
    <text evidence="2">The sequence shown here is derived from an EMBL/GenBank/DDBJ whole genome shotgun (WGS) entry which is preliminary data.</text>
</comment>
<keyword evidence="1" id="KW-0472">Membrane</keyword>